<dbReference type="EMBL" id="KN848065">
    <property type="protein sequence ID" value="KIY01391.1"/>
    <property type="molecule type" value="Genomic_DNA"/>
</dbReference>
<keyword evidence="3" id="KW-1185">Reference proteome</keyword>
<dbReference type="Proteomes" id="UP000053411">
    <property type="component" value="Unassembled WGS sequence"/>
</dbReference>
<protein>
    <submittedName>
        <fullName evidence="2">Uncharacterized protein</fullName>
    </submittedName>
</protein>
<feature type="region of interest" description="Disordered" evidence="1">
    <location>
        <begin position="1"/>
        <end position="23"/>
    </location>
</feature>
<name>A0A0D2HHM2_9EURO</name>
<dbReference type="RefSeq" id="XP_016635513.1">
    <property type="nucleotide sequence ID" value="XM_016773456.1"/>
</dbReference>
<evidence type="ECO:0000313" key="2">
    <source>
        <dbReference type="EMBL" id="KIY01391.1"/>
    </source>
</evidence>
<proteinExistence type="predicted"/>
<gene>
    <name evidence="2" type="ORF">Z520_02943</name>
</gene>
<evidence type="ECO:0000256" key="1">
    <source>
        <dbReference type="SAM" id="MobiDB-lite"/>
    </source>
</evidence>
<dbReference type="AlphaFoldDB" id="A0A0D2HHM2"/>
<dbReference type="GeneID" id="27708689"/>
<accession>A0A0D2HHM2</accession>
<dbReference type="OrthoDB" id="4139647at2759"/>
<evidence type="ECO:0000313" key="3">
    <source>
        <dbReference type="Proteomes" id="UP000053411"/>
    </source>
</evidence>
<sequence>MTAQKRDITAIEGTEEPPGKRHHRDLTKALLTTPNSLLGDYPAYSPPQPDFLSVFSRIAPFVDGLRECGGLDRYDYTRLRMTCKTTAQEWKPYPYDRCEPDTQDRYFAGLQAIPCSDCGVPSDRLVVKPCYGLGPWKADGFSGCNKLVCAYCVVKALRAHGPYRNVGNELHYCQPCSWNLCRTSTQALAHECQCTFHHSGDIVDQPDPEWQCTDCRVTLLEKLSNAARDNLMIMETQQHVVVRDERRHPFAAGGLERWINPDHENRNHCPGCGIHYIDLVQTWEDDAEWDEMGYWHADMVRRCASCLGLKCHAWD</sequence>
<dbReference type="VEuPathDB" id="FungiDB:Z520_02943"/>
<reference evidence="2 3" key="1">
    <citation type="submission" date="2015-01" db="EMBL/GenBank/DDBJ databases">
        <title>The Genome Sequence of Fonsecaea multimorphosa CBS 102226.</title>
        <authorList>
            <consortium name="The Broad Institute Genomics Platform"/>
            <person name="Cuomo C."/>
            <person name="de Hoog S."/>
            <person name="Gorbushina A."/>
            <person name="Stielow B."/>
            <person name="Teixiera M."/>
            <person name="Abouelleil A."/>
            <person name="Chapman S.B."/>
            <person name="Priest M."/>
            <person name="Young S.K."/>
            <person name="Wortman J."/>
            <person name="Nusbaum C."/>
            <person name="Birren B."/>
        </authorList>
    </citation>
    <scope>NUCLEOTIDE SEQUENCE [LARGE SCALE GENOMIC DNA]</scope>
    <source>
        <strain evidence="2 3">CBS 102226</strain>
    </source>
</reference>
<organism evidence="2 3">
    <name type="scientific">Fonsecaea multimorphosa CBS 102226</name>
    <dbReference type="NCBI Taxonomy" id="1442371"/>
    <lineage>
        <taxon>Eukaryota</taxon>
        <taxon>Fungi</taxon>
        <taxon>Dikarya</taxon>
        <taxon>Ascomycota</taxon>
        <taxon>Pezizomycotina</taxon>
        <taxon>Eurotiomycetes</taxon>
        <taxon>Chaetothyriomycetidae</taxon>
        <taxon>Chaetothyriales</taxon>
        <taxon>Herpotrichiellaceae</taxon>
        <taxon>Fonsecaea</taxon>
    </lineage>
</organism>